<evidence type="ECO:0000313" key="3">
    <source>
        <dbReference type="Proteomes" id="UP001595617"/>
    </source>
</evidence>
<reference evidence="3" key="1">
    <citation type="journal article" date="2019" name="Int. J. Syst. Evol. Microbiol.">
        <title>The Global Catalogue of Microorganisms (GCM) 10K type strain sequencing project: providing services to taxonomists for standard genome sequencing and annotation.</title>
        <authorList>
            <consortium name="The Broad Institute Genomics Platform"/>
            <consortium name="The Broad Institute Genome Sequencing Center for Infectious Disease"/>
            <person name="Wu L."/>
            <person name="Ma J."/>
        </authorList>
    </citation>
    <scope>NUCLEOTIDE SEQUENCE [LARGE SCALE GENOMIC DNA]</scope>
    <source>
        <strain evidence="3">IBRC 10765</strain>
    </source>
</reference>
<keyword evidence="1" id="KW-0472">Membrane</keyword>
<sequence length="169" mass="19030">MRRKTVIITVSVIFALVAIPAGLYYLAIYSLFGGSGPSPKLVLVVPSDEYEVSSLLDAIDKIDDTLDPRVNKKAASGEGRFFYYKHAYWYPSSGSDTYGIALVEWDTTTWENDDQKMGGSYFIDVYSENKECSLCTQLKEALLQGQVKFKSPCESQTNLTEYERIRCDI</sequence>
<evidence type="ECO:0000256" key="1">
    <source>
        <dbReference type="SAM" id="Phobius"/>
    </source>
</evidence>
<feature type="transmembrane region" description="Helical" evidence="1">
    <location>
        <begin position="7"/>
        <end position="32"/>
    </location>
</feature>
<keyword evidence="3" id="KW-1185">Reference proteome</keyword>
<accession>A0ABV7ZZJ2</accession>
<evidence type="ECO:0000313" key="2">
    <source>
        <dbReference type="EMBL" id="MFC3853994.1"/>
    </source>
</evidence>
<gene>
    <name evidence="2" type="ORF">ACFOOG_14215</name>
</gene>
<protein>
    <submittedName>
        <fullName evidence="2">Uncharacterized protein</fullName>
    </submittedName>
</protein>
<dbReference type="RefSeq" id="WP_380697830.1">
    <property type="nucleotide sequence ID" value="NZ_JBHRYR010000004.1"/>
</dbReference>
<dbReference type="EMBL" id="JBHRYR010000004">
    <property type="protein sequence ID" value="MFC3853994.1"/>
    <property type="molecule type" value="Genomic_DNA"/>
</dbReference>
<comment type="caution">
    <text evidence="2">The sequence shown here is derived from an EMBL/GenBank/DDBJ whole genome shotgun (WGS) entry which is preliminary data.</text>
</comment>
<keyword evidence="1" id="KW-1133">Transmembrane helix</keyword>
<dbReference type="Proteomes" id="UP001595617">
    <property type="component" value="Unassembled WGS sequence"/>
</dbReference>
<keyword evidence="1" id="KW-0812">Transmembrane</keyword>
<proteinExistence type="predicted"/>
<organism evidence="2 3">
    <name type="scientific">Saccharospirillum mangrovi</name>
    <dbReference type="NCBI Taxonomy" id="2161747"/>
    <lineage>
        <taxon>Bacteria</taxon>
        <taxon>Pseudomonadati</taxon>
        <taxon>Pseudomonadota</taxon>
        <taxon>Gammaproteobacteria</taxon>
        <taxon>Oceanospirillales</taxon>
        <taxon>Saccharospirillaceae</taxon>
        <taxon>Saccharospirillum</taxon>
    </lineage>
</organism>
<name>A0ABV7ZZJ2_9GAMM</name>